<evidence type="ECO:0000313" key="3">
    <source>
        <dbReference type="Proteomes" id="UP000562682"/>
    </source>
</evidence>
<evidence type="ECO:0000256" key="1">
    <source>
        <dbReference type="SAM" id="MobiDB-lite"/>
    </source>
</evidence>
<evidence type="ECO:0000313" key="2">
    <source>
        <dbReference type="EMBL" id="KAF5665049.1"/>
    </source>
</evidence>
<sequence>MNPTSNPPPSAAGVHPFDTFARRAHLRAHLEYHRVWNEATWEELTTAAEELVCKTLADKGYRSVSLVFFDHSVDELVREEYNFRFKVEDRYEHCWPWGLKPDTSNMAGGICHFYKSWRWERGLLVDGPDTPTHAIDNSTTSRQLPDALDTMVLVKDEVTSEAGLPTHFPPQISERPLDSTKQEQEITADQERKINALQAKVDALEMQPVDKQREIDLLRAAPSSSKKHPGL</sequence>
<protein>
    <submittedName>
        <fullName evidence="2">Uncharacterized protein</fullName>
    </submittedName>
</protein>
<feature type="region of interest" description="Disordered" evidence="1">
    <location>
        <begin position="163"/>
        <end position="188"/>
    </location>
</feature>
<dbReference type="Proteomes" id="UP000562682">
    <property type="component" value="Unassembled WGS sequence"/>
</dbReference>
<name>A0A8H5T3M0_9HYPO</name>
<accession>A0A8H5T3M0</accession>
<dbReference type="AlphaFoldDB" id="A0A8H5T3M0"/>
<keyword evidence="3" id="KW-1185">Reference proteome</keyword>
<feature type="compositionally biased region" description="Basic and acidic residues" evidence="1">
    <location>
        <begin position="175"/>
        <end position="188"/>
    </location>
</feature>
<gene>
    <name evidence="2" type="ORF">FDENT_12699</name>
</gene>
<reference evidence="2 3" key="1">
    <citation type="submission" date="2020-05" db="EMBL/GenBank/DDBJ databases">
        <title>Identification and distribution of gene clusters putatively required for synthesis of sphingolipid metabolism inhibitors in phylogenetically diverse species of the filamentous fungus Fusarium.</title>
        <authorList>
            <person name="Kim H.-S."/>
            <person name="Busman M."/>
            <person name="Brown D.W."/>
            <person name="Divon H."/>
            <person name="Uhlig S."/>
            <person name="Proctor R.H."/>
        </authorList>
    </citation>
    <scope>NUCLEOTIDE SEQUENCE [LARGE SCALE GENOMIC DNA]</scope>
    <source>
        <strain evidence="2 3">NRRL 25311</strain>
    </source>
</reference>
<organism evidence="2 3">
    <name type="scientific">Fusarium denticulatum</name>
    <dbReference type="NCBI Taxonomy" id="48507"/>
    <lineage>
        <taxon>Eukaryota</taxon>
        <taxon>Fungi</taxon>
        <taxon>Dikarya</taxon>
        <taxon>Ascomycota</taxon>
        <taxon>Pezizomycotina</taxon>
        <taxon>Sordariomycetes</taxon>
        <taxon>Hypocreomycetidae</taxon>
        <taxon>Hypocreales</taxon>
        <taxon>Nectriaceae</taxon>
        <taxon>Fusarium</taxon>
        <taxon>Fusarium fujikuroi species complex</taxon>
    </lineage>
</organism>
<comment type="caution">
    <text evidence="2">The sequence shown here is derived from an EMBL/GenBank/DDBJ whole genome shotgun (WGS) entry which is preliminary data.</text>
</comment>
<dbReference type="EMBL" id="JAAOAK010000454">
    <property type="protein sequence ID" value="KAF5665049.1"/>
    <property type="molecule type" value="Genomic_DNA"/>
</dbReference>
<proteinExistence type="predicted"/>